<evidence type="ECO:0000313" key="3">
    <source>
        <dbReference type="Proteomes" id="UP001596189"/>
    </source>
</evidence>
<dbReference type="EMBL" id="JBHSRD010000005">
    <property type="protein sequence ID" value="MFC6008541.1"/>
    <property type="molecule type" value="Genomic_DNA"/>
</dbReference>
<dbReference type="RefSeq" id="WP_345718516.1">
    <property type="nucleotide sequence ID" value="NZ_BAABFP010000009.1"/>
</dbReference>
<reference evidence="3" key="1">
    <citation type="journal article" date="2019" name="Int. J. Syst. Evol. Microbiol.">
        <title>The Global Catalogue of Microorganisms (GCM) 10K type strain sequencing project: providing services to taxonomists for standard genome sequencing and annotation.</title>
        <authorList>
            <consortium name="The Broad Institute Genomics Platform"/>
            <consortium name="The Broad Institute Genome Sequencing Center for Infectious Disease"/>
            <person name="Wu L."/>
            <person name="Ma J."/>
        </authorList>
    </citation>
    <scope>NUCLEOTIDE SEQUENCE [LARGE SCALE GENOMIC DNA]</scope>
    <source>
        <strain evidence="3">KACC 14249</strain>
    </source>
</reference>
<dbReference type="InterPro" id="IPR005583">
    <property type="entry name" value="YaaA"/>
</dbReference>
<dbReference type="Pfam" id="PF03883">
    <property type="entry name" value="H2O2_YaaD"/>
    <property type="match status" value="1"/>
</dbReference>
<gene>
    <name evidence="2" type="ORF">ACFQDO_15495</name>
</gene>
<sequence>MLVLLPPSEGKTRPGRRRGPVSLDALSWPELTDARSRVLSALVEASGRPDALDVLGVGASLAADVEANRTLHVAPSAPAGEVYSGVLYDALALTGLSPAARRRANRWLVVTSALWGVLRPTDRIPTYRLSMGTTLPGLGPLAGYWRPLLDEPLTAAAGRGLVVDLRSTTYQAAWTPTGPVAARTVAVRVLRETQGRRTVVSHMAKHTRGQVCRVLLESEREARTPRDLAEVVGRRWRCELVPPAQPGRTWTLDVVIDGSDEAVAGA</sequence>
<dbReference type="Proteomes" id="UP001596189">
    <property type="component" value="Unassembled WGS sequence"/>
</dbReference>
<feature type="region of interest" description="Disordered" evidence="1">
    <location>
        <begin position="1"/>
        <end position="22"/>
    </location>
</feature>
<organism evidence="2 3">
    <name type="scientific">Angustibacter luteus</name>
    <dbReference type="NCBI Taxonomy" id="658456"/>
    <lineage>
        <taxon>Bacteria</taxon>
        <taxon>Bacillati</taxon>
        <taxon>Actinomycetota</taxon>
        <taxon>Actinomycetes</taxon>
        <taxon>Kineosporiales</taxon>
        <taxon>Kineosporiaceae</taxon>
    </lineage>
</organism>
<keyword evidence="3" id="KW-1185">Reference proteome</keyword>
<dbReference type="PANTHER" id="PTHR30283:SF4">
    <property type="entry name" value="PEROXIDE STRESS RESISTANCE PROTEIN YAAA"/>
    <property type="match status" value="1"/>
</dbReference>
<accession>A0ABW1JGN9</accession>
<evidence type="ECO:0000313" key="2">
    <source>
        <dbReference type="EMBL" id="MFC6008541.1"/>
    </source>
</evidence>
<proteinExistence type="predicted"/>
<evidence type="ECO:0000256" key="1">
    <source>
        <dbReference type="SAM" id="MobiDB-lite"/>
    </source>
</evidence>
<comment type="caution">
    <text evidence="2">The sequence shown here is derived from an EMBL/GenBank/DDBJ whole genome shotgun (WGS) entry which is preliminary data.</text>
</comment>
<protein>
    <submittedName>
        <fullName evidence="2">YaaA family protein</fullName>
    </submittedName>
</protein>
<dbReference type="PANTHER" id="PTHR30283">
    <property type="entry name" value="PEROXIDE STRESS RESPONSE PROTEIN YAAA"/>
    <property type="match status" value="1"/>
</dbReference>
<name>A0ABW1JGN9_9ACTN</name>